<evidence type="ECO:0000259" key="4">
    <source>
        <dbReference type="Pfam" id="PF17479"/>
    </source>
</evidence>
<comment type="caution">
    <text evidence="5">The sequence shown here is derived from an EMBL/GenBank/DDBJ whole genome shotgun (WGS) entry which is preliminary data.</text>
</comment>
<reference evidence="5" key="1">
    <citation type="submission" date="2020-10" db="EMBL/GenBank/DDBJ databases">
        <title>Sequencing the genomes of 1000 actinobacteria strains.</title>
        <authorList>
            <person name="Klenk H.-P."/>
        </authorList>
    </citation>
    <scope>NUCLEOTIDE SEQUENCE</scope>
    <source>
        <strain evidence="5">DSM 45354</strain>
    </source>
</reference>
<dbReference type="AlphaFoldDB" id="A0A927N292"/>
<dbReference type="RefSeq" id="WP_192754557.1">
    <property type="nucleotide sequence ID" value="NZ_BAABJL010000042.1"/>
</dbReference>
<feature type="compositionally biased region" description="Low complexity" evidence="1">
    <location>
        <begin position="37"/>
        <end position="58"/>
    </location>
</feature>
<protein>
    <recommendedName>
        <fullName evidence="7">Lipoprotein YerB</fullName>
    </recommendedName>
</protein>
<evidence type="ECO:0000313" key="6">
    <source>
        <dbReference type="Proteomes" id="UP000638648"/>
    </source>
</evidence>
<dbReference type="SUPFAM" id="SSF159774">
    <property type="entry name" value="YerB-like"/>
    <property type="match status" value="1"/>
</dbReference>
<dbReference type="Gene3D" id="3.50.90.10">
    <property type="entry name" value="YerB-like"/>
    <property type="match status" value="1"/>
</dbReference>
<feature type="domain" description="DUF3048" evidence="4">
    <location>
        <begin position="236"/>
        <end position="349"/>
    </location>
</feature>
<keyword evidence="6" id="KW-1185">Reference proteome</keyword>
<organism evidence="5 6">
    <name type="scientific">Actinopolymorpha pittospori</name>
    <dbReference type="NCBI Taxonomy" id="648752"/>
    <lineage>
        <taxon>Bacteria</taxon>
        <taxon>Bacillati</taxon>
        <taxon>Actinomycetota</taxon>
        <taxon>Actinomycetes</taxon>
        <taxon>Propionibacteriales</taxon>
        <taxon>Actinopolymorphaceae</taxon>
        <taxon>Actinopolymorpha</taxon>
    </lineage>
</organism>
<feature type="region of interest" description="Disordered" evidence="1">
    <location>
        <begin position="30"/>
        <end position="78"/>
    </location>
</feature>
<dbReference type="Pfam" id="PF17479">
    <property type="entry name" value="DUF3048_C"/>
    <property type="match status" value="1"/>
</dbReference>
<keyword evidence="2" id="KW-0732">Signal</keyword>
<dbReference type="Proteomes" id="UP000638648">
    <property type="component" value="Unassembled WGS sequence"/>
</dbReference>
<feature type="signal peptide" evidence="2">
    <location>
        <begin position="1"/>
        <end position="25"/>
    </location>
</feature>
<dbReference type="EMBL" id="JADBEM010000001">
    <property type="protein sequence ID" value="MBE1611330.1"/>
    <property type="molecule type" value="Genomic_DNA"/>
</dbReference>
<gene>
    <name evidence="5" type="ORF">HEB94_008178</name>
</gene>
<evidence type="ECO:0000313" key="5">
    <source>
        <dbReference type="EMBL" id="MBE1611330.1"/>
    </source>
</evidence>
<sequence length="355" mass="36702">MSAHYKNRPFAAFAAVAAISLLAAAGCGDLGPHDDQAAPGASPTATTSSTPSPTASPSKPGPRTQPASLPATIQPLSGLPGTARKPVLAVKIDNVAAARPQTGLSKADLIYIEPVEAGLARGMAVFSSRLPSTVGPIRSARESDLELLRQFGTPAFAYSGANSKVLPLIAKAPVTDLSPAHAGSPYFRGTAKPAPHNLYARPADLLARAPKASKAHDIGFRFGAAPAGGRADTSETVRYSAFKVGFTWSASAGRWSVAMDGKPFGAADGTPARPSTVVVQYVDISPSRFGDKWGNKSPYTKSVGSGRALVLRDGRSYDARWSRPSATSGTSFTTAAGQPMTFAPGQVWVVFAPRS</sequence>
<dbReference type="InterPro" id="IPR021416">
    <property type="entry name" value="DUF3048_N"/>
</dbReference>
<feature type="chain" id="PRO_5039127763" description="Lipoprotein YerB" evidence="2">
    <location>
        <begin position="26"/>
        <end position="355"/>
    </location>
</feature>
<name>A0A927N292_9ACTN</name>
<feature type="domain" description="DUF3048" evidence="3">
    <location>
        <begin position="83"/>
        <end position="212"/>
    </location>
</feature>
<evidence type="ECO:0000259" key="3">
    <source>
        <dbReference type="Pfam" id="PF11258"/>
    </source>
</evidence>
<proteinExistence type="predicted"/>
<dbReference type="InterPro" id="IPR023158">
    <property type="entry name" value="YerB-like_sf"/>
</dbReference>
<accession>A0A927N292</accession>
<evidence type="ECO:0000256" key="1">
    <source>
        <dbReference type="SAM" id="MobiDB-lite"/>
    </source>
</evidence>
<evidence type="ECO:0008006" key="7">
    <source>
        <dbReference type="Google" id="ProtNLM"/>
    </source>
</evidence>
<dbReference type="InterPro" id="IPR035328">
    <property type="entry name" value="DUF3048_C"/>
</dbReference>
<evidence type="ECO:0000256" key="2">
    <source>
        <dbReference type="SAM" id="SignalP"/>
    </source>
</evidence>
<dbReference type="Pfam" id="PF11258">
    <property type="entry name" value="DUF3048"/>
    <property type="match status" value="1"/>
</dbReference>
<dbReference type="PROSITE" id="PS51257">
    <property type="entry name" value="PROKAR_LIPOPROTEIN"/>
    <property type="match status" value="1"/>
</dbReference>